<feature type="compositionally biased region" description="Polar residues" evidence="1">
    <location>
        <begin position="196"/>
        <end position="206"/>
    </location>
</feature>
<proteinExistence type="predicted"/>
<gene>
    <name evidence="2" type="ORF">UY77_C0029G0003</name>
</gene>
<protein>
    <submittedName>
        <fullName evidence="2">Uncharacterized protein</fullName>
    </submittedName>
</protein>
<dbReference type="AlphaFoldDB" id="A0A0G1ZVB9"/>
<sequence>MREGVQDRFDKSAQGKLEKNKGKEREPESYFWGFVIAKKKDKQSENTADVEKKFTIQQKNESMFAGALYFSVYEFVHNGGEGSPAEGIRKSVDEIIDDDPHRVPQDRDGSGAEEGADHPQRQNQEVIAMTHEFTDRVHDRNRQQSHDKVNGPYRFFRADETKDEHKWNDAFHPANRSMNHFYPSPTPPESRRLGGTSRQGPETNQW</sequence>
<dbReference type="EMBL" id="LCRI01000029">
    <property type="protein sequence ID" value="KKW32282.1"/>
    <property type="molecule type" value="Genomic_DNA"/>
</dbReference>
<feature type="region of interest" description="Disordered" evidence="1">
    <location>
        <begin position="169"/>
        <end position="206"/>
    </location>
</feature>
<evidence type="ECO:0000313" key="2">
    <source>
        <dbReference type="EMBL" id="KKW32282.1"/>
    </source>
</evidence>
<reference evidence="2 3" key="1">
    <citation type="journal article" date="2015" name="Nature">
        <title>rRNA introns, odd ribosomes, and small enigmatic genomes across a large radiation of phyla.</title>
        <authorList>
            <person name="Brown C.T."/>
            <person name="Hug L.A."/>
            <person name="Thomas B.C."/>
            <person name="Sharon I."/>
            <person name="Castelle C.J."/>
            <person name="Singh A."/>
            <person name="Wilkins M.J."/>
            <person name="Williams K.H."/>
            <person name="Banfield J.F."/>
        </authorList>
    </citation>
    <scope>NUCLEOTIDE SEQUENCE [LARGE SCALE GENOMIC DNA]</scope>
</reference>
<dbReference type="Proteomes" id="UP000034711">
    <property type="component" value="Unassembled WGS sequence"/>
</dbReference>
<feature type="compositionally biased region" description="Basic and acidic residues" evidence="1">
    <location>
        <begin position="136"/>
        <end position="149"/>
    </location>
</feature>
<organism evidence="2 3">
    <name type="scientific">Candidatus Uhrbacteria bacterium GW2011_GWA2_53_10</name>
    <dbReference type="NCBI Taxonomy" id="1618980"/>
    <lineage>
        <taxon>Bacteria</taxon>
        <taxon>Candidatus Uhriibacteriota</taxon>
    </lineage>
</organism>
<feature type="region of interest" description="Disordered" evidence="1">
    <location>
        <begin position="136"/>
        <end position="157"/>
    </location>
</feature>
<evidence type="ECO:0000256" key="1">
    <source>
        <dbReference type="SAM" id="MobiDB-lite"/>
    </source>
</evidence>
<name>A0A0G1ZVB9_9BACT</name>
<feature type="region of interest" description="Disordered" evidence="1">
    <location>
        <begin position="1"/>
        <end position="26"/>
    </location>
</feature>
<comment type="caution">
    <text evidence="2">The sequence shown here is derived from an EMBL/GenBank/DDBJ whole genome shotgun (WGS) entry which is preliminary data.</text>
</comment>
<evidence type="ECO:0000313" key="3">
    <source>
        <dbReference type="Proteomes" id="UP000034711"/>
    </source>
</evidence>
<feature type="region of interest" description="Disordered" evidence="1">
    <location>
        <begin position="96"/>
        <end position="124"/>
    </location>
</feature>
<feature type="compositionally biased region" description="Basic and acidic residues" evidence="1">
    <location>
        <begin position="96"/>
        <end position="120"/>
    </location>
</feature>
<accession>A0A0G1ZVB9</accession>